<comment type="caution">
    <text evidence="9">The sequence shown here is derived from an EMBL/GenBank/DDBJ whole genome shotgun (WGS) entry which is preliminary data.</text>
</comment>
<evidence type="ECO:0000259" key="8">
    <source>
        <dbReference type="PROSITE" id="PS50035"/>
    </source>
</evidence>
<feature type="transmembrane region" description="Helical" evidence="7">
    <location>
        <begin position="41"/>
        <end position="64"/>
    </location>
</feature>
<dbReference type="InterPro" id="IPR027379">
    <property type="entry name" value="CLS_N"/>
</dbReference>
<dbReference type="RefSeq" id="WP_254166463.1">
    <property type="nucleotide sequence ID" value="NZ_JANAFB010000017.1"/>
</dbReference>
<feature type="domain" description="PLD phosphodiesterase" evidence="8">
    <location>
        <begin position="219"/>
        <end position="246"/>
    </location>
</feature>
<feature type="region of interest" description="Disordered" evidence="6">
    <location>
        <begin position="346"/>
        <end position="384"/>
    </location>
</feature>
<comment type="subcellular location">
    <subcellularLocation>
        <location evidence="1">Cell membrane</location>
        <topology evidence="1">Multi-pass membrane protein</topology>
    </subcellularLocation>
</comment>
<dbReference type="SUPFAM" id="SSF56024">
    <property type="entry name" value="Phospholipase D/nuclease"/>
    <property type="match status" value="2"/>
</dbReference>
<accession>A0A9X2KIG7</accession>
<dbReference type="GO" id="GO:0008808">
    <property type="term" value="F:cardiolipin synthase activity"/>
    <property type="evidence" value="ECO:0007669"/>
    <property type="project" value="TreeGrafter"/>
</dbReference>
<dbReference type="Pfam" id="PF13396">
    <property type="entry name" value="PLDc_N"/>
    <property type="match status" value="1"/>
</dbReference>
<evidence type="ECO:0000313" key="9">
    <source>
        <dbReference type="EMBL" id="MCP3425995.1"/>
    </source>
</evidence>
<evidence type="ECO:0000256" key="1">
    <source>
        <dbReference type="ARBA" id="ARBA00004651"/>
    </source>
</evidence>
<evidence type="ECO:0000256" key="7">
    <source>
        <dbReference type="SAM" id="Phobius"/>
    </source>
</evidence>
<feature type="domain" description="PLD phosphodiesterase" evidence="8">
    <location>
        <begin position="501"/>
        <end position="528"/>
    </location>
</feature>
<evidence type="ECO:0000256" key="4">
    <source>
        <dbReference type="ARBA" id="ARBA00022989"/>
    </source>
</evidence>
<dbReference type="GO" id="GO:0032049">
    <property type="term" value="P:cardiolipin biosynthetic process"/>
    <property type="evidence" value="ECO:0007669"/>
    <property type="project" value="UniProtKB-ARBA"/>
</dbReference>
<evidence type="ECO:0000256" key="2">
    <source>
        <dbReference type="ARBA" id="ARBA00022475"/>
    </source>
</evidence>
<protein>
    <submittedName>
        <fullName evidence="9">Phospholipase D-like domain-containing protein</fullName>
    </submittedName>
</protein>
<dbReference type="AlphaFoldDB" id="A0A9X2KIG7"/>
<dbReference type="InterPro" id="IPR001736">
    <property type="entry name" value="PLipase_D/transphosphatidylase"/>
</dbReference>
<keyword evidence="5 7" id="KW-0472">Membrane</keyword>
<keyword evidence="10" id="KW-1185">Reference proteome</keyword>
<dbReference type="SMART" id="SM00155">
    <property type="entry name" value="PLDc"/>
    <property type="match status" value="2"/>
</dbReference>
<dbReference type="PROSITE" id="PS50035">
    <property type="entry name" value="PLD"/>
    <property type="match status" value="2"/>
</dbReference>
<dbReference type="PANTHER" id="PTHR21248">
    <property type="entry name" value="CARDIOLIPIN SYNTHASE"/>
    <property type="match status" value="1"/>
</dbReference>
<evidence type="ECO:0000256" key="3">
    <source>
        <dbReference type="ARBA" id="ARBA00022692"/>
    </source>
</evidence>
<proteinExistence type="predicted"/>
<reference evidence="9" key="1">
    <citation type="submission" date="2022-06" db="EMBL/GenBank/DDBJ databases">
        <title>Rothia sp. isolated from sandalwood seedling.</title>
        <authorList>
            <person name="Tuikhar N."/>
            <person name="Kirdat K."/>
            <person name="Thorat V."/>
            <person name="Swetha P."/>
            <person name="Padma S."/>
            <person name="Sundararaj R."/>
            <person name="Yadav A."/>
        </authorList>
    </citation>
    <scope>NUCLEOTIDE SEQUENCE</scope>
    <source>
        <strain evidence="9">AR01</strain>
    </source>
</reference>
<dbReference type="Pfam" id="PF13091">
    <property type="entry name" value="PLDc_2"/>
    <property type="match status" value="2"/>
</dbReference>
<gene>
    <name evidence="9" type="ORF">NBM05_08250</name>
</gene>
<dbReference type="PANTHER" id="PTHR21248:SF22">
    <property type="entry name" value="PHOSPHOLIPASE D"/>
    <property type="match status" value="1"/>
</dbReference>
<evidence type="ECO:0000256" key="5">
    <source>
        <dbReference type="ARBA" id="ARBA00023136"/>
    </source>
</evidence>
<keyword evidence="3 7" id="KW-0812">Transmembrane</keyword>
<dbReference type="EMBL" id="JANAFB010000017">
    <property type="protein sequence ID" value="MCP3425995.1"/>
    <property type="molecule type" value="Genomic_DNA"/>
</dbReference>
<sequence>MTLVGFTAFASTAFVVLEYLVKIVAVGVIPENRRPSSSTAWLLLILFLPVVGVPLFLLLGSPYINRRRARIQAEADELLAQGTEAVPDVPDSVDVPPELAGVVELSRCLTALPMVTGTNHGVVSDYRAGIDRMTALVEEARESVCVEIYIMARDRTTEGFFRALEDAVRRGVKVRVLLDHMGSRKYPGFRDFLRGMTAAGIDWHLMLPFQPLRGKARRIDLRNHRKLLIVDGRVAVMGSQNLIDPAYGSARNERIGRRWNDISIELTGEIVSSLEAVFIVDWYSECGEVLTIHAYREAGDDAVEAGDAAAPVAAPGVAAGDAAGAAAGQRIGAGPGAAARLGDDLGTAERLGTGPGAAERRLSDGPGAARRSGSEPETARARAAQTAAVGLLPGRHGPTPAVGGPVNAVQLIPSGPGFRTDPNLRAFTSLMYMARERLAIVSPYFVPDESLLAAVVTAAHRGVRVELYVSEVADQFMVDRAQSSYYQALLDAGVVIMRYPAPQVLHTKCFLVDDTCAVMGSSNMDMRSFGLNYEISLLAYGGDIVEQVRGVVDEYARCSTRLDTAAWERRGVVRRYTESVMRLTSSLQ</sequence>
<name>A0A9X2KIG7_9MICC</name>
<organism evidence="9 10">
    <name type="scientific">Rothia santali</name>
    <dbReference type="NCBI Taxonomy" id="2949643"/>
    <lineage>
        <taxon>Bacteria</taxon>
        <taxon>Bacillati</taxon>
        <taxon>Actinomycetota</taxon>
        <taxon>Actinomycetes</taxon>
        <taxon>Micrococcales</taxon>
        <taxon>Micrococcaceae</taxon>
        <taxon>Rothia</taxon>
    </lineage>
</organism>
<feature type="transmembrane region" description="Helical" evidence="7">
    <location>
        <begin position="6"/>
        <end position="29"/>
    </location>
</feature>
<dbReference type="Proteomes" id="UP001139502">
    <property type="component" value="Unassembled WGS sequence"/>
</dbReference>
<dbReference type="Gene3D" id="3.30.870.10">
    <property type="entry name" value="Endonuclease Chain A"/>
    <property type="match status" value="2"/>
</dbReference>
<keyword evidence="2" id="KW-1003">Cell membrane</keyword>
<evidence type="ECO:0000256" key="6">
    <source>
        <dbReference type="SAM" id="MobiDB-lite"/>
    </source>
</evidence>
<evidence type="ECO:0000313" key="10">
    <source>
        <dbReference type="Proteomes" id="UP001139502"/>
    </source>
</evidence>
<dbReference type="GO" id="GO:0005886">
    <property type="term" value="C:plasma membrane"/>
    <property type="evidence" value="ECO:0007669"/>
    <property type="project" value="UniProtKB-SubCell"/>
</dbReference>
<dbReference type="InterPro" id="IPR025202">
    <property type="entry name" value="PLD-like_dom"/>
</dbReference>
<keyword evidence="4 7" id="KW-1133">Transmembrane helix</keyword>